<sequence length="417" mass="46071">MASYNENPFAGDSENPFADPSVASHTSNAARGLEDFNPFAEQNTSQASGAAKLKTTPAAPPPAPRQPAASPSASQPAVLQTKEEPPPYVVEEEQENLRKRQEELERKAAELQRKEQELQRMQFGGYRENNFPPLPSKCPCKPCFFHDISIDIPIQYQKTCKLLFYRWQVYSFTMFYNFLAAFALLVGDAEPIHEGETFGLSILYLVANVPLSFLGWYRPAYNGLNFPIHFLFVAVYCFVLFFNFLAAMALLIKGPGESKTDTGSTFGLSALYLIANVPLSFIGWYRPCYRAFKNDSSFSYVIFFLIFFLHIGINIFYCLGVPGSGACGFINATQAIHNSLPVGAMMFVAGGLFLLGVIVDIFLLLKVHKIYRMAGASFEKAQGEFARGMASNPHVQNAATEVAAAGVRSAISGDNRK</sequence>
<dbReference type="Proteomes" id="UP001159405">
    <property type="component" value="Unassembled WGS sequence"/>
</dbReference>
<keyword evidence="5" id="KW-0813">Transport</keyword>
<accession>A0ABN8NLD0</accession>
<organism evidence="7 8">
    <name type="scientific">Porites lobata</name>
    <dbReference type="NCBI Taxonomy" id="104759"/>
    <lineage>
        <taxon>Eukaryota</taxon>
        <taxon>Metazoa</taxon>
        <taxon>Cnidaria</taxon>
        <taxon>Anthozoa</taxon>
        <taxon>Hexacorallia</taxon>
        <taxon>Scleractinia</taxon>
        <taxon>Fungiina</taxon>
        <taxon>Poritidae</taxon>
        <taxon>Porites</taxon>
    </lineage>
</organism>
<dbReference type="InterPro" id="IPR007273">
    <property type="entry name" value="SCAMP"/>
</dbReference>
<keyword evidence="4 5" id="KW-0472">Membrane</keyword>
<keyword evidence="8" id="KW-1185">Reference proteome</keyword>
<feature type="compositionally biased region" description="Low complexity" evidence="6">
    <location>
        <begin position="66"/>
        <end position="77"/>
    </location>
</feature>
<reference evidence="7 8" key="1">
    <citation type="submission" date="2022-05" db="EMBL/GenBank/DDBJ databases">
        <authorList>
            <consortium name="Genoscope - CEA"/>
            <person name="William W."/>
        </authorList>
    </citation>
    <scope>NUCLEOTIDE SEQUENCE [LARGE SCALE GENOMIC DNA]</scope>
</reference>
<keyword evidence="3 5" id="KW-1133">Transmembrane helix</keyword>
<comment type="caution">
    <text evidence="7">The sequence shown here is derived from an EMBL/GenBank/DDBJ whole genome shotgun (WGS) entry which is preliminary data.</text>
</comment>
<comment type="similarity">
    <text evidence="5">Belongs to the SCAMP family.</text>
</comment>
<evidence type="ECO:0000313" key="7">
    <source>
        <dbReference type="EMBL" id="CAH3109578.1"/>
    </source>
</evidence>
<protein>
    <recommendedName>
        <fullName evidence="5">Secretory carrier-associated membrane protein</fullName>
        <shortName evidence="5">Secretory carrier membrane protein</shortName>
    </recommendedName>
</protein>
<gene>
    <name evidence="7" type="ORF">PLOB_00018716</name>
</gene>
<dbReference type="Pfam" id="PF04144">
    <property type="entry name" value="SCAMP"/>
    <property type="match status" value="2"/>
</dbReference>
<feature type="transmembrane region" description="Helical" evidence="5">
    <location>
        <begin position="198"/>
        <end position="217"/>
    </location>
</feature>
<evidence type="ECO:0000313" key="8">
    <source>
        <dbReference type="Proteomes" id="UP001159405"/>
    </source>
</evidence>
<proteinExistence type="inferred from homology"/>
<evidence type="ECO:0000256" key="5">
    <source>
        <dbReference type="RuleBase" id="RU363122"/>
    </source>
</evidence>
<dbReference type="PANTHER" id="PTHR10687:SF2">
    <property type="entry name" value="SECRETORY CARRIER-ASSOCIATED MEMBRANE PROTEIN"/>
    <property type="match status" value="1"/>
</dbReference>
<evidence type="ECO:0000256" key="1">
    <source>
        <dbReference type="ARBA" id="ARBA00004141"/>
    </source>
</evidence>
<evidence type="ECO:0000256" key="3">
    <source>
        <dbReference type="ARBA" id="ARBA00022989"/>
    </source>
</evidence>
<feature type="transmembrane region" description="Helical" evidence="5">
    <location>
        <begin position="229"/>
        <end position="252"/>
    </location>
</feature>
<dbReference type="PANTHER" id="PTHR10687">
    <property type="entry name" value="SECRETORY CARRIER-ASSOCIATED MEMBRANE PROTEIN SCAMP"/>
    <property type="match status" value="1"/>
</dbReference>
<keyword evidence="2 5" id="KW-0812">Transmembrane</keyword>
<comment type="caution">
    <text evidence="5">Lacks conserved residue(s) required for the propagation of feature annotation.</text>
</comment>
<feature type="transmembrane region" description="Helical" evidence="5">
    <location>
        <begin position="167"/>
        <end position="186"/>
    </location>
</feature>
<evidence type="ECO:0000256" key="2">
    <source>
        <dbReference type="ARBA" id="ARBA00022692"/>
    </source>
</evidence>
<feature type="transmembrane region" description="Helical" evidence="5">
    <location>
        <begin position="297"/>
        <end position="322"/>
    </location>
</feature>
<feature type="region of interest" description="Disordered" evidence="6">
    <location>
        <begin position="1"/>
        <end position="99"/>
    </location>
</feature>
<evidence type="ECO:0000256" key="4">
    <source>
        <dbReference type="ARBA" id="ARBA00023136"/>
    </source>
</evidence>
<name>A0ABN8NLD0_9CNID</name>
<feature type="transmembrane region" description="Helical" evidence="5">
    <location>
        <begin position="342"/>
        <end position="365"/>
    </location>
</feature>
<feature type="transmembrane region" description="Helical" evidence="5">
    <location>
        <begin position="264"/>
        <end position="285"/>
    </location>
</feature>
<dbReference type="EMBL" id="CALNXK010000022">
    <property type="protein sequence ID" value="CAH3109578.1"/>
    <property type="molecule type" value="Genomic_DNA"/>
</dbReference>
<evidence type="ECO:0000256" key="6">
    <source>
        <dbReference type="SAM" id="MobiDB-lite"/>
    </source>
</evidence>
<comment type="subcellular location">
    <subcellularLocation>
        <location evidence="1 5">Membrane</location>
        <topology evidence="1 5">Multi-pass membrane protein</topology>
    </subcellularLocation>
</comment>